<sequence>MFSLKSKAATLQLPNKEDLKKKLKLHTPNHNSPVNPSTPVSESVPKEIAEQLQLIQDLQGTPFASVNNGNKNLASFSSSLGSPTKSQSLPPFKSYSSTSISSANQQIQQQQLLQTPQHYHNRNQSSSSGFFYDALTTPQAISTSNLNSTTNPAISAPVPIDGRPTLSKFSSSTNGSYLTLPALNNSVSANSNVNIGVFPSTSYNASSEHHTIHSHLPLPHPIYTHGKHHQHSLHNIYSSSTGNLYQKSVTTSPMKPNPEQFPHLKPSPLNLNMLTNTNMNLNLVNNESILLPPMNDAMNNITIHTHHNNHSTGHIISPSVAEHQHQFNSNEAYYRGTPYSNINFNPASAMVSTTPGLQVHLPSCDQSLAHHQPMGQYQPPPTPKLRLSKRIRTRFEELEKQIMSNLETQIQQLDQENNHLLELLADNYTHLVDINSDLNDSLTQLQDKISTIQRKKDDQSFRKLLYTDDLFNNLNDLKVRLDNVGVSLNDDKQKLDDFDRTLVEFADFQSQSQLNRKMMWWFVVCGGAVLAVIVGVYFALVG</sequence>
<accession>A0A9W6YU95</accession>
<dbReference type="EMBL" id="BSXU01000381">
    <property type="protein sequence ID" value="GMG20482.1"/>
    <property type="molecule type" value="Genomic_DNA"/>
</dbReference>
<keyword evidence="3" id="KW-0472">Membrane</keyword>
<evidence type="ECO:0000313" key="5">
    <source>
        <dbReference type="Proteomes" id="UP001165063"/>
    </source>
</evidence>
<keyword evidence="5" id="KW-1185">Reference proteome</keyword>
<evidence type="ECO:0000313" key="4">
    <source>
        <dbReference type="EMBL" id="GMG20482.1"/>
    </source>
</evidence>
<organism evidence="4 5">
    <name type="scientific">Ambrosiozyma monospora</name>
    <name type="common">Yeast</name>
    <name type="synonym">Endomycopsis monosporus</name>
    <dbReference type="NCBI Taxonomy" id="43982"/>
    <lineage>
        <taxon>Eukaryota</taxon>
        <taxon>Fungi</taxon>
        <taxon>Dikarya</taxon>
        <taxon>Ascomycota</taxon>
        <taxon>Saccharomycotina</taxon>
        <taxon>Pichiomycetes</taxon>
        <taxon>Pichiales</taxon>
        <taxon>Pichiaceae</taxon>
        <taxon>Ambrosiozyma</taxon>
    </lineage>
</organism>
<keyword evidence="3" id="KW-0812">Transmembrane</keyword>
<feature type="region of interest" description="Disordered" evidence="2">
    <location>
        <begin position="77"/>
        <end position="126"/>
    </location>
</feature>
<feature type="transmembrane region" description="Helical" evidence="3">
    <location>
        <begin position="518"/>
        <end position="540"/>
    </location>
</feature>
<keyword evidence="1" id="KW-0175">Coiled coil</keyword>
<gene>
    <name evidence="4" type="ORF">Amon01_000126300</name>
</gene>
<name>A0A9W6YU95_AMBMO</name>
<evidence type="ECO:0000256" key="3">
    <source>
        <dbReference type="SAM" id="Phobius"/>
    </source>
</evidence>
<reference evidence="4" key="1">
    <citation type="submission" date="2023-04" db="EMBL/GenBank/DDBJ databases">
        <title>Ambrosiozyma monospora NBRC 1965.</title>
        <authorList>
            <person name="Ichikawa N."/>
            <person name="Sato H."/>
            <person name="Tonouchi N."/>
        </authorList>
    </citation>
    <scope>NUCLEOTIDE SEQUENCE</scope>
    <source>
        <strain evidence="4">NBRC 1965</strain>
    </source>
</reference>
<feature type="compositionally biased region" description="Low complexity" evidence="2">
    <location>
        <begin position="94"/>
        <end position="117"/>
    </location>
</feature>
<comment type="caution">
    <text evidence="4">The sequence shown here is derived from an EMBL/GenBank/DDBJ whole genome shotgun (WGS) entry which is preliminary data.</text>
</comment>
<evidence type="ECO:0000256" key="1">
    <source>
        <dbReference type="SAM" id="Coils"/>
    </source>
</evidence>
<feature type="compositionally biased region" description="Polar residues" evidence="2">
    <location>
        <begin position="28"/>
        <end position="41"/>
    </location>
</feature>
<keyword evidence="3" id="KW-1133">Transmembrane helix</keyword>
<proteinExistence type="predicted"/>
<evidence type="ECO:0000256" key="2">
    <source>
        <dbReference type="SAM" id="MobiDB-lite"/>
    </source>
</evidence>
<protein>
    <submittedName>
        <fullName evidence="4">Unnamed protein product</fullName>
    </submittedName>
</protein>
<dbReference type="OrthoDB" id="425925at2759"/>
<dbReference type="AlphaFoldDB" id="A0A9W6YU95"/>
<dbReference type="Proteomes" id="UP001165063">
    <property type="component" value="Unassembled WGS sequence"/>
</dbReference>
<feature type="coiled-coil region" evidence="1">
    <location>
        <begin position="396"/>
        <end position="455"/>
    </location>
</feature>
<feature type="region of interest" description="Disordered" evidence="2">
    <location>
        <begin position="1"/>
        <end position="44"/>
    </location>
</feature>
<feature type="compositionally biased region" description="Polar residues" evidence="2">
    <location>
        <begin position="77"/>
        <end position="89"/>
    </location>
</feature>